<dbReference type="SUPFAM" id="SSF53098">
    <property type="entry name" value="Ribonuclease H-like"/>
    <property type="match status" value="1"/>
</dbReference>
<proteinExistence type="predicted"/>
<feature type="domain" description="Integrase catalytic" evidence="1">
    <location>
        <begin position="11"/>
        <end position="51"/>
    </location>
</feature>
<reference evidence="2" key="1">
    <citation type="submission" date="2017-02" db="EMBL/GenBank/DDBJ databases">
        <authorList>
            <person name="Regsiter A."/>
            <person name="William W."/>
        </authorList>
    </citation>
    <scope>NUCLEOTIDE SEQUENCE</scope>
    <source>
        <strain evidence="2">Bib</strain>
    </source>
</reference>
<evidence type="ECO:0000313" key="2">
    <source>
        <dbReference type="EMBL" id="SLM15639.1"/>
    </source>
</evidence>
<dbReference type="Pfam" id="PF13683">
    <property type="entry name" value="rve_3"/>
    <property type="match status" value="1"/>
</dbReference>
<name>A0A3P3XMF2_9SPIR</name>
<dbReference type="InterPro" id="IPR001584">
    <property type="entry name" value="Integrase_cat-core"/>
</dbReference>
<organism evidence="2">
    <name type="scientific">uncultured spirochete</name>
    <dbReference type="NCBI Taxonomy" id="156406"/>
    <lineage>
        <taxon>Bacteria</taxon>
        <taxon>Pseudomonadati</taxon>
        <taxon>Spirochaetota</taxon>
        <taxon>Spirochaetia</taxon>
        <taxon>Spirochaetales</taxon>
        <taxon>environmental samples</taxon>
    </lineage>
</organism>
<evidence type="ECO:0000259" key="1">
    <source>
        <dbReference type="Pfam" id="PF13683"/>
    </source>
</evidence>
<sequence>MDSVNRALDTIIVERFWRSLKYEDIYIKDYRTLAELKLGVSRYIRFYNSAHCLIENLSETIPMPHHKI</sequence>
<dbReference type="AlphaFoldDB" id="A0A3P3XMF2"/>
<gene>
    <name evidence="2" type="ORF">SPIROBIBN47_60005</name>
</gene>
<dbReference type="InterPro" id="IPR012337">
    <property type="entry name" value="RNaseH-like_sf"/>
</dbReference>
<dbReference type="GO" id="GO:0015074">
    <property type="term" value="P:DNA integration"/>
    <property type="evidence" value="ECO:0007669"/>
    <property type="project" value="InterPro"/>
</dbReference>
<accession>A0A3P3XMF2</accession>
<dbReference type="EMBL" id="FWDM01000038">
    <property type="protein sequence ID" value="SLM15639.1"/>
    <property type="molecule type" value="Genomic_DNA"/>
</dbReference>
<protein>
    <recommendedName>
        <fullName evidence="1">Integrase catalytic domain-containing protein</fullName>
    </recommendedName>
</protein>